<proteinExistence type="predicted"/>
<evidence type="ECO:0000313" key="4">
    <source>
        <dbReference type="EMBL" id="EEG50381.1"/>
    </source>
</evidence>
<dbReference type="PANTHER" id="PTHR40448:SF1">
    <property type="entry name" value="TWO-COMPONENT SENSOR HISTIDINE KINASE"/>
    <property type="match status" value="1"/>
</dbReference>
<keyword evidence="5" id="KW-1185">Reference proteome</keyword>
<keyword evidence="2" id="KW-0472">Membrane</keyword>
<feature type="transmembrane region" description="Helical" evidence="2">
    <location>
        <begin position="215"/>
        <end position="241"/>
    </location>
</feature>
<keyword evidence="2" id="KW-1133">Transmembrane helix</keyword>
<evidence type="ECO:0000256" key="2">
    <source>
        <dbReference type="SAM" id="Phobius"/>
    </source>
</evidence>
<feature type="transmembrane region" description="Helical" evidence="2">
    <location>
        <begin position="141"/>
        <end position="162"/>
    </location>
</feature>
<dbReference type="GO" id="GO:0042802">
    <property type="term" value="F:identical protein binding"/>
    <property type="evidence" value="ECO:0007669"/>
    <property type="project" value="TreeGrafter"/>
</dbReference>
<evidence type="ECO:0000259" key="3">
    <source>
        <dbReference type="Pfam" id="PF14501"/>
    </source>
</evidence>
<dbReference type="HOGENOM" id="CLU_020211_14_0_9"/>
<dbReference type="InterPro" id="IPR032834">
    <property type="entry name" value="NatK-like_C"/>
</dbReference>
<dbReference type="PATRIC" id="fig|476272.21.peg.3667"/>
<reference evidence="4 5" key="2">
    <citation type="submission" date="2009-02" db="EMBL/GenBank/DDBJ databases">
        <title>Draft genome sequence of Blautia hydrogenotrophica DSM 10507 (Ruminococcus hydrogenotrophicus DSM 10507).</title>
        <authorList>
            <person name="Sudarsanam P."/>
            <person name="Ley R."/>
            <person name="Guruge J."/>
            <person name="Turnbaugh P.J."/>
            <person name="Mahowald M."/>
            <person name="Liep D."/>
            <person name="Gordon J."/>
        </authorList>
    </citation>
    <scope>NUCLEOTIDE SEQUENCE [LARGE SCALE GENOMIC DNA]</scope>
    <source>
        <strain evidence="5">DSM 10507 / JCM 14656 / S5a33</strain>
    </source>
</reference>
<comment type="caution">
    <text evidence="4">The sequence shown here is derived from an EMBL/GenBank/DDBJ whole genome shotgun (WGS) entry which is preliminary data.</text>
</comment>
<feature type="transmembrane region" description="Helical" evidence="2">
    <location>
        <begin position="182"/>
        <end position="200"/>
    </location>
</feature>
<evidence type="ECO:0000313" key="5">
    <source>
        <dbReference type="Proteomes" id="UP000003100"/>
    </source>
</evidence>
<keyword evidence="1" id="KW-0175">Coiled coil</keyword>
<dbReference type="GeneID" id="86821295"/>
<dbReference type="CDD" id="cd16935">
    <property type="entry name" value="HATPase_AgrC-ComD-like"/>
    <property type="match status" value="1"/>
</dbReference>
<feature type="transmembrane region" description="Helical" evidence="2">
    <location>
        <begin position="77"/>
        <end position="96"/>
    </location>
</feature>
<evidence type="ECO:0000256" key="1">
    <source>
        <dbReference type="SAM" id="Coils"/>
    </source>
</evidence>
<dbReference type="Pfam" id="PF14501">
    <property type="entry name" value="HATPase_c_5"/>
    <property type="match status" value="1"/>
</dbReference>
<organism evidence="4 5">
    <name type="scientific">Blautia hydrogenotrophica (strain DSM 10507 / JCM 14656 / S5a33)</name>
    <name type="common">Ruminococcus hydrogenotrophicus</name>
    <dbReference type="NCBI Taxonomy" id="476272"/>
    <lineage>
        <taxon>Bacteria</taxon>
        <taxon>Bacillati</taxon>
        <taxon>Bacillota</taxon>
        <taxon>Clostridia</taxon>
        <taxon>Lachnospirales</taxon>
        <taxon>Lachnospiraceae</taxon>
        <taxon>Blautia</taxon>
    </lineage>
</organism>
<dbReference type="SUPFAM" id="SSF55874">
    <property type="entry name" value="ATPase domain of HSP90 chaperone/DNA topoisomerase II/histidine kinase"/>
    <property type="match status" value="1"/>
</dbReference>
<dbReference type="eggNOG" id="COG0642">
    <property type="taxonomic scope" value="Bacteria"/>
</dbReference>
<dbReference type="Proteomes" id="UP000003100">
    <property type="component" value="Unassembled WGS sequence"/>
</dbReference>
<feature type="domain" description="Sensor histidine kinase NatK-like C-terminal" evidence="3">
    <location>
        <begin position="351"/>
        <end position="449"/>
    </location>
</feature>
<gene>
    <name evidence="4" type="ORF">RUMHYD_00662</name>
</gene>
<sequence>MRVQIYYTVVQFFGYLLQILSMIFLLYAPFGESVLRFSKRRLLIFLNIGYLLLACLSACYLGRLFGGGASEMTLTSSANLLFSLCLALGSVVYFLSFRKGTKGKLLFYLLVVQYGVFIYVINKIAAKFYLEIAPFGYFTPYSGMTLICYALATLLTFPPLFWLLRRSAVREITYLDHREIKLATGCSIAILVLLIIALMIETKLNMQMQRLGYEIYLSVWMFCFMAGDILAYLIYLGCLVLEKEKKDMESKLKAYEQQYKSMCDSMEQEKRRRHDLRHHFRTMGTLVHGGKTEELQEYIGSYLAELEKAESRKLSENSVLNGVLSYYIIQAEQNGIRVKSDIQVQDSYPFNIMDMTVLLGNAMENAIRACKECPPERRCIHVAIRQLKKSILIKLENDVSEAEDFGRNQRLVKNIRGYGMESIELVTRKYQGSVEAWKEEERFILRVVINDREKEDDR</sequence>
<accession>C0CIJ8</accession>
<keyword evidence="2" id="KW-0812">Transmembrane</keyword>
<dbReference type="Gene3D" id="3.30.565.10">
    <property type="entry name" value="Histidine kinase-like ATPase, C-terminal domain"/>
    <property type="match status" value="1"/>
</dbReference>
<reference evidence="4 5" key="1">
    <citation type="submission" date="2009-01" db="EMBL/GenBank/DDBJ databases">
        <authorList>
            <person name="Fulton L."/>
            <person name="Clifton S."/>
            <person name="Fulton B."/>
            <person name="Xu J."/>
            <person name="Minx P."/>
            <person name="Pepin K.H."/>
            <person name="Johnson M."/>
            <person name="Bhonagiri V."/>
            <person name="Nash W.E."/>
            <person name="Mardis E.R."/>
            <person name="Wilson R.K."/>
        </authorList>
    </citation>
    <scope>NUCLEOTIDE SEQUENCE [LARGE SCALE GENOMIC DNA]</scope>
    <source>
        <strain evidence="5">DSM 10507 / JCM 14656 / S5a33</strain>
    </source>
</reference>
<dbReference type="AlphaFoldDB" id="C0CIJ8"/>
<feature type="transmembrane region" description="Helical" evidence="2">
    <location>
        <begin position="105"/>
        <end position="121"/>
    </location>
</feature>
<protein>
    <recommendedName>
        <fullName evidence="3">Sensor histidine kinase NatK-like C-terminal domain-containing protein</fullName>
    </recommendedName>
</protein>
<feature type="transmembrane region" description="Helical" evidence="2">
    <location>
        <begin position="42"/>
        <end position="65"/>
    </location>
</feature>
<dbReference type="RefSeq" id="WP_005946048.1">
    <property type="nucleotide sequence ID" value="NZ_CP136423.1"/>
</dbReference>
<feature type="coiled-coil region" evidence="1">
    <location>
        <begin position="238"/>
        <end position="272"/>
    </location>
</feature>
<feature type="transmembrane region" description="Helical" evidence="2">
    <location>
        <begin position="12"/>
        <end position="30"/>
    </location>
</feature>
<dbReference type="EMBL" id="ACBZ01000024">
    <property type="protein sequence ID" value="EEG50381.1"/>
    <property type="molecule type" value="Genomic_DNA"/>
</dbReference>
<dbReference type="InterPro" id="IPR036890">
    <property type="entry name" value="HATPase_C_sf"/>
</dbReference>
<name>C0CIJ8_BLAHS</name>
<dbReference type="PANTHER" id="PTHR40448">
    <property type="entry name" value="TWO-COMPONENT SENSOR HISTIDINE KINASE"/>
    <property type="match status" value="1"/>
</dbReference>